<accession>Q07TE0</accession>
<dbReference type="GO" id="GO:0005829">
    <property type="term" value="C:cytosol"/>
    <property type="evidence" value="ECO:0007669"/>
    <property type="project" value="TreeGrafter"/>
</dbReference>
<dbReference type="Gene3D" id="3.40.50.880">
    <property type="match status" value="1"/>
</dbReference>
<dbReference type="OrthoDB" id="9813383at2"/>
<dbReference type="STRING" id="316055.RPE_0838"/>
<proteinExistence type="predicted"/>
<keyword evidence="2" id="KW-0315">Glutamine amidotransferase</keyword>
<dbReference type="eggNOG" id="COG0518">
    <property type="taxonomic scope" value="Bacteria"/>
</dbReference>
<dbReference type="KEGG" id="rpe:RPE_0838"/>
<evidence type="ECO:0000259" key="1">
    <source>
        <dbReference type="Pfam" id="PF00117"/>
    </source>
</evidence>
<name>Q07TE0_RHOP5</name>
<reference evidence="2" key="1">
    <citation type="submission" date="2006-09" db="EMBL/GenBank/DDBJ databases">
        <title>Complete sequence of Rhodopseudomonas palustris BisA53.</title>
        <authorList>
            <consortium name="US DOE Joint Genome Institute"/>
            <person name="Copeland A."/>
            <person name="Lucas S."/>
            <person name="Lapidus A."/>
            <person name="Barry K."/>
            <person name="Detter J.C."/>
            <person name="Glavina del Rio T."/>
            <person name="Hammon N."/>
            <person name="Israni S."/>
            <person name="Dalin E."/>
            <person name="Tice H."/>
            <person name="Pitluck S."/>
            <person name="Chain P."/>
            <person name="Malfatti S."/>
            <person name="Shin M."/>
            <person name="Vergez L."/>
            <person name="Schmutz J."/>
            <person name="Larimer F."/>
            <person name="Land M."/>
            <person name="Hauser L."/>
            <person name="Pelletier D.A."/>
            <person name="Kyrpides N."/>
            <person name="Kim E."/>
            <person name="Harwood C.S."/>
            <person name="Oda Y."/>
            <person name="Richardson P."/>
        </authorList>
    </citation>
    <scope>NUCLEOTIDE SEQUENCE [LARGE SCALE GENOMIC DNA]</scope>
    <source>
        <strain evidence="2">BisA53</strain>
    </source>
</reference>
<dbReference type="GO" id="GO:0016740">
    <property type="term" value="F:transferase activity"/>
    <property type="evidence" value="ECO:0007669"/>
    <property type="project" value="UniProtKB-KW"/>
</dbReference>
<organism evidence="2">
    <name type="scientific">Rhodopseudomonas palustris (strain BisA53)</name>
    <dbReference type="NCBI Taxonomy" id="316055"/>
    <lineage>
        <taxon>Bacteria</taxon>
        <taxon>Pseudomonadati</taxon>
        <taxon>Pseudomonadota</taxon>
        <taxon>Alphaproteobacteria</taxon>
        <taxon>Hyphomicrobiales</taxon>
        <taxon>Nitrobacteraceae</taxon>
        <taxon>Rhodopseudomonas</taxon>
    </lineage>
</organism>
<protein>
    <submittedName>
        <fullName evidence="2">Glutamine amidotransferase class-I</fullName>
    </submittedName>
</protein>
<dbReference type="InterPro" id="IPR017926">
    <property type="entry name" value="GATASE"/>
</dbReference>
<dbReference type="HOGENOM" id="CLU_054974_3_2_5"/>
<dbReference type="PANTHER" id="PTHR42695:SF5">
    <property type="entry name" value="GLUTAMINE AMIDOTRANSFERASE YLR126C-RELATED"/>
    <property type="match status" value="1"/>
</dbReference>
<dbReference type="Pfam" id="PF00117">
    <property type="entry name" value="GATase"/>
    <property type="match status" value="1"/>
</dbReference>
<dbReference type="CDD" id="cd01741">
    <property type="entry name" value="GATase1_1"/>
    <property type="match status" value="1"/>
</dbReference>
<dbReference type="SUPFAM" id="SSF52317">
    <property type="entry name" value="Class I glutamine amidotransferase-like"/>
    <property type="match status" value="1"/>
</dbReference>
<dbReference type="PANTHER" id="PTHR42695">
    <property type="entry name" value="GLUTAMINE AMIDOTRANSFERASE YLR126C-RELATED"/>
    <property type="match status" value="1"/>
</dbReference>
<sequence>MRFLVFQHVDIEHPGIFRQFWRDAGIAWDAIELDEGQPIPELTPYDALVVMGGPMDVWQEDEHPWLVSEKAAIRRFVGELQRPYLGICLGHQLLASALGGEVGLGRTPEVGLGTVELTPAGLDDVLFAGFANPVETFQWHGAEVQTLPPGAAVLASNGACAVQAMRVGRHAYGVQYHVEITPETVPQWRELPAYAASLDAALGPARAARLTDDTAARLPAFAEAAKRFNANFMQVIAASRG</sequence>
<gene>
    <name evidence="2" type="ordered locus">RPE_0838</name>
</gene>
<dbReference type="PROSITE" id="PS51273">
    <property type="entry name" value="GATASE_TYPE_1"/>
    <property type="match status" value="1"/>
</dbReference>
<keyword evidence="2" id="KW-0808">Transferase</keyword>
<dbReference type="InterPro" id="IPR044992">
    <property type="entry name" value="ChyE-like"/>
</dbReference>
<feature type="domain" description="Glutamine amidotransferase" evidence="1">
    <location>
        <begin position="41"/>
        <end position="183"/>
    </location>
</feature>
<dbReference type="InterPro" id="IPR029062">
    <property type="entry name" value="Class_I_gatase-like"/>
</dbReference>
<dbReference type="AlphaFoldDB" id="Q07TE0"/>
<evidence type="ECO:0000313" key="2">
    <source>
        <dbReference type="EMBL" id="ABJ04794.1"/>
    </source>
</evidence>
<dbReference type="EMBL" id="CP000463">
    <property type="protein sequence ID" value="ABJ04794.1"/>
    <property type="molecule type" value="Genomic_DNA"/>
</dbReference>